<dbReference type="EMBL" id="PEYE01000045">
    <property type="protein sequence ID" value="PIS38613.1"/>
    <property type="molecule type" value="Genomic_DNA"/>
</dbReference>
<gene>
    <name evidence="1" type="ORF">COT34_02745</name>
</gene>
<comment type="caution">
    <text evidence="1">The sequence shown here is derived from an EMBL/GenBank/DDBJ whole genome shotgun (WGS) entry which is preliminary data.</text>
</comment>
<proteinExistence type="predicted"/>
<sequence length="97" mass="11351">MAEDIKEILTEYKEETKRHFDVVAEDLKSEIRIVAEQVAGNTEKIEILQTNMNQVKDTLEIIKLDIEFIKNDLKQKVSRDEFAILEKRVSMLEAKTK</sequence>
<dbReference type="AlphaFoldDB" id="A0A2M6T084"/>
<accession>A0A2M6T084</accession>
<reference evidence="2" key="1">
    <citation type="submission" date="2017-09" db="EMBL/GenBank/DDBJ databases">
        <title>Depth-based differentiation of microbial function through sediment-hosted aquifers and enrichment of novel symbionts in the deep terrestrial subsurface.</title>
        <authorList>
            <person name="Probst A.J."/>
            <person name="Ladd B."/>
            <person name="Jarett J.K."/>
            <person name="Geller-Mcgrath D.E."/>
            <person name="Sieber C.M.K."/>
            <person name="Emerson J.B."/>
            <person name="Anantharaman K."/>
            <person name="Thomas B.C."/>
            <person name="Malmstrom R."/>
            <person name="Stieglmeier M."/>
            <person name="Klingl A."/>
            <person name="Woyke T."/>
            <person name="Ryan C.M."/>
            <person name="Banfield J.F."/>
        </authorList>
    </citation>
    <scope>NUCLEOTIDE SEQUENCE [LARGE SCALE GENOMIC DNA]</scope>
</reference>
<evidence type="ECO:0000313" key="2">
    <source>
        <dbReference type="Proteomes" id="UP000229390"/>
    </source>
</evidence>
<dbReference type="Proteomes" id="UP000229390">
    <property type="component" value="Unassembled WGS sequence"/>
</dbReference>
<protein>
    <submittedName>
        <fullName evidence="1">Uncharacterized protein</fullName>
    </submittedName>
</protein>
<name>A0A2M6T084_9BACT</name>
<evidence type="ECO:0000313" key="1">
    <source>
        <dbReference type="EMBL" id="PIS38613.1"/>
    </source>
</evidence>
<organism evidence="1 2">
    <name type="scientific">Candidatus Nealsonbacteria bacterium CG08_land_8_20_14_0_20_43_11</name>
    <dbReference type="NCBI Taxonomy" id="1974706"/>
    <lineage>
        <taxon>Bacteria</taxon>
        <taxon>Candidatus Nealsoniibacteriota</taxon>
    </lineage>
</organism>